<feature type="region of interest" description="Disordered" evidence="2">
    <location>
        <begin position="214"/>
        <end position="270"/>
    </location>
</feature>
<dbReference type="Proteomes" id="UP001142055">
    <property type="component" value="Chromosome 2"/>
</dbReference>
<evidence type="ECO:0000313" key="5">
    <source>
        <dbReference type="Proteomes" id="UP001142055"/>
    </source>
</evidence>
<dbReference type="GO" id="GO:0045666">
    <property type="term" value="P:positive regulation of neuron differentiation"/>
    <property type="evidence" value="ECO:0007669"/>
    <property type="project" value="TreeGrafter"/>
</dbReference>
<dbReference type="AlphaFoldDB" id="A0A9Q0RP24"/>
<evidence type="ECO:0000313" key="4">
    <source>
        <dbReference type="EMBL" id="KAJ6221125.1"/>
    </source>
</evidence>
<dbReference type="PANTHER" id="PTHR31058">
    <property type="entry name" value="ZINC FINGER C4H2 DOMAIN-CONTAINING PROTEIN"/>
    <property type="match status" value="1"/>
</dbReference>
<gene>
    <name evidence="4" type="ORF">RDWZM_006937</name>
</gene>
<evidence type="ECO:0000259" key="3">
    <source>
        <dbReference type="PROSITE" id="PS51896"/>
    </source>
</evidence>
<organism evidence="4 5">
    <name type="scientific">Blomia tropicalis</name>
    <name type="common">Mite</name>
    <dbReference type="NCBI Taxonomy" id="40697"/>
    <lineage>
        <taxon>Eukaryota</taxon>
        <taxon>Metazoa</taxon>
        <taxon>Ecdysozoa</taxon>
        <taxon>Arthropoda</taxon>
        <taxon>Chelicerata</taxon>
        <taxon>Arachnida</taxon>
        <taxon>Acari</taxon>
        <taxon>Acariformes</taxon>
        <taxon>Sarcoptiformes</taxon>
        <taxon>Astigmata</taxon>
        <taxon>Glycyphagoidea</taxon>
        <taxon>Echimyopodidae</taxon>
        <taxon>Blomia</taxon>
    </lineage>
</organism>
<sequence>MAMNKLNYLCDIKSQISEVNNIRKKIREEMELITLEDRCLQEFKREMESLNQEKMTHVEELRQIHSDINMLDNVQKQSEEDRNRRIECVKDAYQQLQNLKTKIDKMCNEIDMPRMYENDDEQFDLSDKRFLSHSKTGSIDPSIEHVRSIADQPQSARLSSSSSSTPSNRPLNDNTNSGLVAAAAAAAAANNSVGSFSSSLASLMSGFQDRHQYGRMISGSGSTAPSGNGGSIQSSLGSSFHPDQSSASSVTTPAAFRQQPPPMKSCGSCHQQIHRNAPICPLCKAKSRSRHPKRRNNQRN</sequence>
<feature type="domain" description="C4H2-type" evidence="3">
    <location>
        <begin position="258"/>
        <end position="300"/>
    </location>
</feature>
<feature type="coiled-coil region" evidence="1">
    <location>
        <begin position="33"/>
        <end position="60"/>
    </location>
</feature>
<dbReference type="PROSITE" id="PS51896">
    <property type="entry name" value="ZF_C4H2"/>
    <property type="match status" value="1"/>
</dbReference>
<evidence type="ECO:0000256" key="1">
    <source>
        <dbReference type="SAM" id="Coils"/>
    </source>
</evidence>
<feature type="compositionally biased region" description="Polar residues" evidence="2">
    <location>
        <begin position="219"/>
        <end position="252"/>
    </location>
</feature>
<dbReference type="GO" id="GO:0005634">
    <property type="term" value="C:nucleus"/>
    <property type="evidence" value="ECO:0007669"/>
    <property type="project" value="TreeGrafter"/>
</dbReference>
<dbReference type="InterPro" id="IPR044069">
    <property type="entry name" value="ZF_C4H2"/>
</dbReference>
<keyword evidence="5" id="KW-1185">Reference proteome</keyword>
<dbReference type="OrthoDB" id="20865at2759"/>
<keyword evidence="1" id="KW-0175">Coiled coil</keyword>
<proteinExistence type="predicted"/>
<dbReference type="PANTHER" id="PTHR31058:SF2">
    <property type="entry name" value="ZINC FINGER C4H2 DOMAIN-CONTAINING PROTEIN"/>
    <property type="match status" value="1"/>
</dbReference>
<dbReference type="InterPro" id="IPR018482">
    <property type="entry name" value="Znf-C4H2"/>
</dbReference>
<reference evidence="4" key="1">
    <citation type="submission" date="2022-12" db="EMBL/GenBank/DDBJ databases">
        <title>Genome assemblies of Blomia tropicalis.</title>
        <authorList>
            <person name="Cui Y."/>
        </authorList>
    </citation>
    <scope>NUCLEOTIDE SEQUENCE</scope>
    <source>
        <tissue evidence="4">Adult mites</tissue>
    </source>
</reference>
<dbReference type="OMA" id="NAPTCPM"/>
<feature type="region of interest" description="Disordered" evidence="2">
    <location>
        <begin position="150"/>
        <end position="175"/>
    </location>
</feature>
<dbReference type="Pfam" id="PF10146">
    <property type="entry name" value="zf-C4H2"/>
    <property type="match status" value="1"/>
</dbReference>
<name>A0A9Q0RP24_BLOTA</name>
<dbReference type="EMBL" id="JAPWDV010000002">
    <property type="protein sequence ID" value="KAJ6221125.1"/>
    <property type="molecule type" value="Genomic_DNA"/>
</dbReference>
<comment type="caution">
    <text evidence="4">The sequence shown here is derived from an EMBL/GenBank/DDBJ whole genome shotgun (WGS) entry which is preliminary data.</text>
</comment>
<accession>A0A9Q0RP24</accession>
<protein>
    <recommendedName>
        <fullName evidence="3">C4H2-type domain-containing protein</fullName>
    </recommendedName>
</protein>
<feature type="compositionally biased region" description="Low complexity" evidence="2">
    <location>
        <begin position="155"/>
        <end position="175"/>
    </location>
</feature>
<evidence type="ECO:0000256" key="2">
    <source>
        <dbReference type="SAM" id="MobiDB-lite"/>
    </source>
</evidence>